<accession>A0AAD7U3Z1</accession>
<dbReference type="EC" id="3.5.1.89" evidence="2"/>
<evidence type="ECO:0000313" key="4">
    <source>
        <dbReference type="Proteomes" id="UP001215151"/>
    </source>
</evidence>
<sequence length="206" mass="23274">MCAKTKQHAALSYDRAEAVHDDIMGAPRWHSRDLQDNFTAQWEPEVISDVLKPYVLEHRIDTILTFDHHGISSHPNHVSLPKGVTHLLSTLQDTPEKPRPRLFSLITVPLYEKYLGPVAPISSKLLISLSQLWSRQGPSGEASDTAAARVPVAVSGWPGYARALKAMMQHRSQLAWFRWLYVSFSRYMWVNEWVEIVVPPAVTPAS</sequence>
<dbReference type="GO" id="GO:0005783">
    <property type="term" value="C:endoplasmic reticulum"/>
    <property type="evidence" value="ECO:0007669"/>
    <property type="project" value="TreeGrafter"/>
</dbReference>
<dbReference type="SUPFAM" id="SSF102588">
    <property type="entry name" value="LmbE-like"/>
    <property type="match status" value="1"/>
</dbReference>
<dbReference type="InterPro" id="IPR024078">
    <property type="entry name" value="LmbE-like_dom_sf"/>
</dbReference>
<comment type="similarity">
    <text evidence="1">Belongs to the PIGL family.</text>
</comment>
<proteinExistence type="inferred from homology"/>
<organism evidence="3 4">
    <name type="scientific">Trametes cubensis</name>
    <dbReference type="NCBI Taxonomy" id="1111947"/>
    <lineage>
        <taxon>Eukaryota</taxon>
        <taxon>Fungi</taxon>
        <taxon>Dikarya</taxon>
        <taxon>Basidiomycota</taxon>
        <taxon>Agaricomycotina</taxon>
        <taxon>Agaricomycetes</taxon>
        <taxon>Polyporales</taxon>
        <taxon>Polyporaceae</taxon>
        <taxon>Trametes</taxon>
    </lineage>
</organism>
<dbReference type="Proteomes" id="UP001215151">
    <property type="component" value="Unassembled WGS sequence"/>
</dbReference>
<protein>
    <recommendedName>
        <fullName evidence="2">N-acetylglucosaminylphosphatidylinositol deacetylase</fullName>
        <ecNumber evidence="2">3.5.1.89</ecNumber>
    </recommendedName>
</protein>
<dbReference type="Pfam" id="PF02585">
    <property type="entry name" value="PIG-L"/>
    <property type="match status" value="1"/>
</dbReference>
<evidence type="ECO:0000313" key="3">
    <source>
        <dbReference type="EMBL" id="KAJ8502209.1"/>
    </source>
</evidence>
<dbReference type="GO" id="GO:0000225">
    <property type="term" value="F:N-acetylglucosaminylphosphatidylinositol deacetylase activity"/>
    <property type="evidence" value="ECO:0007669"/>
    <property type="project" value="UniProtKB-EC"/>
</dbReference>
<dbReference type="EMBL" id="JAPEVG010000001">
    <property type="protein sequence ID" value="KAJ8502209.1"/>
    <property type="molecule type" value="Genomic_DNA"/>
</dbReference>
<reference evidence="3" key="1">
    <citation type="submission" date="2022-11" db="EMBL/GenBank/DDBJ databases">
        <title>Genome Sequence of Cubamyces cubensis.</title>
        <authorList>
            <person name="Buettner E."/>
        </authorList>
    </citation>
    <scope>NUCLEOTIDE SEQUENCE</scope>
    <source>
        <strain evidence="3">MPL-01</strain>
    </source>
</reference>
<dbReference type="InterPro" id="IPR003737">
    <property type="entry name" value="GlcNAc_PI_deacetylase-related"/>
</dbReference>
<dbReference type="PANTHER" id="PTHR12993:SF11">
    <property type="entry name" value="N-ACETYLGLUCOSAMINYL-PHOSPHATIDYLINOSITOL DE-N-ACETYLASE"/>
    <property type="match status" value="1"/>
</dbReference>
<dbReference type="PANTHER" id="PTHR12993">
    <property type="entry name" value="N-ACETYLGLUCOSAMINYL-PHOSPHATIDYLINOSITOL DE-N-ACETYLASE-RELATED"/>
    <property type="match status" value="1"/>
</dbReference>
<comment type="caution">
    <text evidence="3">The sequence shown here is derived from an EMBL/GenBank/DDBJ whole genome shotgun (WGS) entry which is preliminary data.</text>
</comment>
<evidence type="ECO:0000256" key="1">
    <source>
        <dbReference type="ARBA" id="ARBA00006066"/>
    </source>
</evidence>
<evidence type="ECO:0000256" key="2">
    <source>
        <dbReference type="ARBA" id="ARBA00012176"/>
    </source>
</evidence>
<dbReference type="AlphaFoldDB" id="A0AAD7U3Z1"/>
<keyword evidence="4" id="KW-1185">Reference proteome</keyword>
<dbReference type="Gene3D" id="3.40.50.10320">
    <property type="entry name" value="LmbE-like"/>
    <property type="match status" value="1"/>
</dbReference>
<name>A0AAD7U3Z1_9APHY</name>
<gene>
    <name evidence="3" type="ORF">ONZ51_g80</name>
</gene>